<comment type="caution">
    <text evidence="19">The sequence shown here is derived from an EMBL/GenBank/DDBJ whole genome shotgun (WGS) entry which is preliminary data.</text>
</comment>
<dbReference type="PANTHER" id="PTHR11825">
    <property type="entry name" value="SUBGROUP IIII AMINOTRANSFERASE"/>
    <property type="match status" value="1"/>
</dbReference>
<dbReference type="EMBL" id="BMHY01000001">
    <property type="protein sequence ID" value="GGG58808.1"/>
    <property type="molecule type" value="Genomic_DNA"/>
</dbReference>
<dbReference type="RefSeq" id="WP_188887781.1">
    <property type="nucleotide sequence ID" value="NZ_BMHY01000001.1"/>
</dbReference>
<comment type="catalytic activity">
    <reaction evidence="13 17">
        <text>L-leucine + 2-oxoglutarate = 4-methyl-2-oxopentanoate + L-glutamate</text>
        <dbReference type="Rhea" id="RHEA:18321"/>
        <dbReference type="ChEBI" id="CHEBI:16810"/>
        <dbReference type="ChEBI" id="CHEBI:17865"/>
        <dbReference type="ChEBI" id="CHEBI:29985"/>
        <dbReference type="ChEBI" id="CHEBI:57427"/>
        <dbReference type="EC" id="2.6.1.42"/>
    </reaction>
</comment>
<dbReference type="Gene3D" id="3.20.10.10">
    <property type="entry name" value="D-amino Acid Aminotransferase, subunit A, domain 2"/>
    <property type="match status" value="1"/>
</dbReference>
<dbReference type="PROSITE" id="PS00770">
    <property type="entry name" value="AA_TRANSFER_CLASS_4"/>
    <property type="match status" value="1"/>
</dbReference>
<dbReference type="PIRSF" id="PIRSF006468">
    <property type="entry name" value="BCAT1"/>
    <property type="match status" value="1"/>
</dbReference>
<evidence type="ECO:0000256" key="4">
    <source>
        <dbReference type="ARBA" id="ARBA00005072"/>
    </source>
</evidence>
<evidence type="ECO:0000256" key="14">
    <source>
        <dbReference type="PIRSR" id="PIRSR006468-1"/>
    </source>
</evidence>
<evidence type="ECO:0000256" key="10">
    <source>
        <dbReference type="ARBA" id="ARBA00023304"/>
    </source>
</evidence>
<dbReference type="NCBIfam" id="TIGR01123">
    <property type="entry name" value="ilvE_II"/>
    <property type="match status" value="1"/>
</dbReference>
<comment type="similarity">
    <text evidence="5 15">Belongs to the class-IV pyridoxal-phosphate-dependent aminotransferase family.</text>
</comment>
<feature type="modified residue" description="N6-(pyridoxal phosphate)lysine" evidence="14">
    <location>
        <position position="195"/>
    </location>
</feature>
<keyword evidence="6 17" id="KW-0032">Aminotransferase</keyword>
<dbReference type="InterPro" id="IPR043131">
    <property type="entry name" value="BCAT-like_N"/>
</dbReference>
<evidence type="ECO:0000256" key="9">
    <source>
        <dbReference type="ARBA" id="ARBA00022898"/>
    </source>
</evidence>
<accession>A0A917GVX7</accession>
<dbReference type="InterPro" id="IPR036038">
    <property type="entry name" value="Aminotransferase-like"/>
</dbReference>
<evidence type="ECO:0000313" key="20">
    <source>
        <dbReference type="Proteomes" id="UP000600247"/>
    </source>
</evidence>
<organism evidence="19 20">
    <name type="scientific">Paenibacillus radicis</name>
    <name type="common">ex Gao et al. 2016</name>
    <dbReference type="NCBI Taxonomy" id="1737354"/>
    <lineage>
        <taxon>Bacteria</taxon>
        <taxon>Bacillati</taxon>
        <taxon>Bacillota</taxon>
        <taxon>Bacilli</taxon>
        <taxon>Bacillales</taxon>
        <taxon>Paenibacillaceae</taxon>
        <taxon>Paenibacillus</taxon>
    </lineage>
</organism>
<reference evidence="19 20" key="1">
    <citation type="journal article" date="2014" name="Int. J. Syst. Evol. Microbiol.">
        <title>Complete genome sequence of Corynebacterium casei LMG S-19264T (=DSM 44701T), isolated from a smear-ripened cheese.</title>
        <authorList>
            <consortium name="US DOE Joint Genome Institute (JGI-PGF)"/>
            <person name="Walter F."/>
            <person name="Albersmeier A."/>
            <person name="Kalinowski J."/>
            <person name="Ruckert C."/>
        </authorList>
    </citation>
    <scope>NUCLEOTIDE SEQUENCE [LARGE SCALE GENOMIC DNA]</scope>
    <source>
        <strain evidence="19 20">CGMCC 1.15286</strain>
    </source>
</reference>
<sequence length="372" mass="40939">MNAIRIELSTNKKQKPEVSELGFGKYYTDHMVILDYDASIGWHDARVVPYQPITLDPAAKVFHYGQTVFEGLKAYLTADGPIRLFRPRKNFERLNRSNERLSIPHLDEELALEALKLLILTDREWIPSAEGTSLYIRPFIIATEAALGVNPSTQYKFMIIMSPVGSYYAEGIHPVKIFVESEYVRAVKGGVGNAKTAGNYAAGLKAQENATKQGSSQVLWLDGVHRKYIEEVGSMNVFFNINGTIVTPALNGSILDGITRDSIIQLLKHWNIPVEERALSIDEIVEAHGNGSLVEAFGTGTAAVISPIGELLWLGHKLSINNGETGELSAKLYDNLTGIQKGTVEDPFGWILTLDDREATGVSAVNAQSHKS</sequence>
<proteinExistence type="inferred from homology"/>
<evidence type="ECO:0000256" key="6">
    <source>
        <dbReference type="ARBA" id="ARBA00022576"/>
    </source>
</evidence>
<dbReference type="GO" id="GO:0008652">
    <property type="term" value="P:amino acid biosynthetic process"/>
    <property type="evidence" value="ECO:0007669"/>
    <property type="project" value="UniProtKB-KW"/>
</dbReference>
<comment type="catalytic activity">
    <reaction evidence="11 17">
        <text>L-valine + 2-oxoglutarate = 3-methyl-2-oxobutanoate + L-glutamate</text>
        <dbReference type="Rhea" id="RHEA:24813"/>
        <dbReference type="ChEBI" id="CHEBI:11851"/>
        <dbReference type="ChEBI" id="CHEBI:16810"/>
        <dbReference type="ChEBI" id="CHEBI:29985"/>
        <dbReference type="ChEBI" id="CHEBI:57762"/>
        <dbReference type="EC" id="2.6.1.42"/>
    </reaction>
</comment>
<name>A0A917GVX7_9BACL</name>
<evidence type="ECO:0000256" key="12">
    <source>
        <dbReference type="ARBA" id="ARBA00048798"/>
    </source>
</evidence>
<dbReference type="SUPFAM" id="SSF56752">
    <property type="entry name" value="D-aminoacid aminotransferase-like PLP-dependent enzymes"/>
    <property type="match status" value="1"/>
</dbReference>
<evidence type="ECO:0000256" key="1">
    <source>
        <dbReference type="ARBA" id="ARBA00001933"/>
    </source>
</evidence>
<evidence type="ECO:0000256" key="13">
    <source>
        <dbReference type="ARBA" id="ARBA00049229"/>
    </source>
</evidence>
<dbReference type="InterPro" id="IPR033939">
    <property type="entry name" value="BCAT_family"/>
</dbReference>
<evidence type="ECO:0000256" key="5">
    <source>
        <dbReference type="ARBA" id="ARBA00009320"/>
    </source>
</evidence>
<evidence type="ECO:0000256" key="3">
    <source>
        <dbReference type="ARBA" id="ARBA00004931"/>
    </source>
</evidence>
<dbReference type="Proteomes" id="UP000600247">
    <property type="component" value="Unassembled WGS sequence"/>
</dbReference>
<dbReference type="PANTHER" id="PTHR11825:SF44">
    <property type="entry name" value="BRANCHED-CHAIN-AMINO-ACID AMINOTRANSFERASE"/>
    <property type="match status" value="1"/>
</dbReference>
<evidence type="ECO:0000256" key="15">
    <source>
        <dbReference type="RuleBase" id="RU004106"/>
    </source>
</evidence>
<evidence type="ECO:0000256" key="18">
    <source>
        <dbReference type="RuleBase" id="RU004519"/>
    </source>
</evidence>
<evidence type="ECO:0000256" key="8">
    <source>
        <dbReference type="ARBA" id="ARBA00022679"/>
    </source>
</evidence>
<keyword evidence="8 17" id="KW-0808">Transferase</keyword>
<dbReference type="NCBIfam" id="NF009897">
    <property type="entry name" value="PRK13357.1"/>
    <property type="match status" value="1"/>
</dbReference>
<protein>
    <recommendedName>
        <fullName evidence="17">Branched-chain-amino-acid aminotransferase</fullName>
        <ecNumber evidence="17">2.6.1.42</ecNumber>
    </recommendedName>
</protein>
<evidence type="ECO:0000256" key="2">
    <source>
        <dbReference type="ARBA" id="ARBA00004824"/>
    </source>
</evidence>
<evidence type="ECO:0000256" key="11">
    <source>
        <dbReference type="ARBA" id="ARBA00048212"/>
    </source>
</evidence>
<evidence type="ECO:0000256" key="7">
    <source>
        <dbReference type="ARBA" id="ARBA00022605"/>
    </source>
</evidence>
<dbReference type="InterPro" id="IPR043132">
    <property type="entry name" value="BCAT-like_C"/>
</dbReference>
<dbReference type="GO" id="GO:0009082">
    <property type="term" value="P:branched-chain amino acid biosynthetic process"/>
    <property type="evidence" value="ECO:0007669"/>
    <property type="project" value="UniProtKB-KW"/>
</dbReference>
<comment type="catalytic activity">
    <reaction evidence="12 17">
        <text>L-isoleucine + 2-oxoglutarate = (S)-3-methyl-2-oxopentanoate + L-glutamate</text>
        <dbReference type="Rhea" id="RHEA:24801"/>
        <dbReference type="ChEBI" id="CHEBI:16810"/>
        <dbReference type="ChEBI" id="CHEBI:29985"/>
        <dbReference type="ChEBI" id="CHEBI:35146"/>
        <dbReference type="ChEBI" id="CHEBI:58045"/>
        <dbReference type="EC" id="2.6.1.42"/>
    </reaction>
</comment>
<comment type="cofactor">
    <cofactor evidence="1 16">
        <name>pyridoxal 5'-phosphate</name>
        <dbReference type="ChEBI" id="CHEBI:597326"/>
    </cofactor>
</comment>
<gene>
    <name evidence="19" type="primary">ilvK</name>
    <name evidence="19" type="ORF">GCM10010918_09980</name>
</gene>
<dbReference type="CDD" id="cd01557">
    <property type="entry name" value="BCAT_beta_family"/>
    <property type="match status" value="1"/>
</dbReference>
<dbReference type="InterPro" id="IPR001544">
    <property type="entry name" value="Aminotrans_IV"/>
</dbReference>
<keyword evidence="20" id="KW-1185">Reference proteome</keyword>
<comment type="pathway">
    <text evidence="4 18">Amino-acid biosynthesis; L-leucine biosynthesis; L-leucine from 3-methyl-2-oxobutanoate: step 4/4.</text>
</comment>
<keyword evidence="9 16" id="KW-0663">Pyridoxal phosphate</keyword>
<dbReference type="Pfam" id="PF01063">
    <property type="entry name" value="Aminotran_4"/>
    <property type="match status" value="1"/>
</dbReference>
<evidence type="ECO:0000256" key="16">
    <source>
        <dbReference type="RuleBase" id="RU004516"/>
    </source>
</evidence>
<dbReference type="EC" id="2.6.1.42" evidence="17"/>
<comment type="pathway">
    <text evidence="2 18">Amino-acid biosynthesis; L-isoleucine biosynthesis; L-isoleucine from 2-oxobutanoate: step 4/4.</text>
</comment>
<comment type="pathway">
    <text evidence="3 18">Amino-acid biosynthesis; L-valine biosynthesis; L-valine from pyruvate: step 4/4.</text>
</comment>
<evidence type="ECO:0000256" key="17">
    <source>
        <dbReference type="RuleBase" id="RU004517"/>
    </source>
</evidence>
<dbReference type="InterPro" id="IPR018300">
    <property type="entry name" value="Aminotrans_IV_CS"/>
</dbReference>
<dbReference type="Gene3D" id="3.30.470.10">
    <property type="match status" value="1"/>
</dbReference>
<evidence type="ECO:0000313" key="19">
    <source>
        <dbReference type="EMBL" id="GGG58808.1"/>
    </source>
</evidence>
<keyword evidence="10 17" id="KW-0100">Branched-chain amino acid biosynthesis</keyword>
<keyword evidence="7 17" id="KW-0028">Amino-acid biosynthesis</keyword>
<dbReference type="GO" id="GO:0004084">
    <property type="term" value="F:branched-chain-amino-acid transaminase activity"/>
    <property type="evidence" value="ECO:0007669"/>
    <property type="project" value="UniProtKB-EC"/>
</dbReference>
<dbReference type="InterPro" id="IPR005786">
    <property type="entry name" value="B_amino_transII"/>
</dbReference>
<dbReference type="AlphaFoldDB" id="A0A917GVX7"/>